<feature type="compositionally biased region" description="Low complexity" evidence="1">
    <location>
        <begin position="161"/>
        <end position="190"/>
    </location>
</feature>
<feature type="compositionally biased region" description="Polar residues" evidence="1">
    <location>
        <begin position="132"/>
        <end position="155"/>
    </location>
</feature>
<organism evidence="3 4">
    <name type="scientific">Mixia osmundae (strain CBS 9802 / IAM 14324 / JCM 22182 / KY 12970)</name>
    <dbReference type="NCBI Taxonomy" id="764103"/>
    <lineage>
        <taxon>Eukaryota</taxon>
        <taxon>Fungi</taxon>
        <taxon>Dikarya</taxon>
        <taxon>Basidiomycota</taxon>
        <taxon>Pucciniomycotina</taxon>
        <taxon>Mixiomycetes</taxon>
        <taxon>Mixiales</taxon>
        <taxon>Mixiaceae</taxon>
        <taxon>Mixia</taxon>
    </lineage>
</organism>
<feature type="compositionally biased region" description="Polar residues" evidence="1">
    <location>
        <begin position="498"/>
        <end position="521"/>
    </location>
</feature>
<feature type="compositionally biased region" description="Polar residues" evidence="1">
    <location>
        <begin position="231"/>
        <end position="242"/>
    </location>
</feature>
<feature type="compositionally biased region" description="Polar residues" evidence="1">
    <location>
        <begin position="211"/>
        <end position="221"/>
    </location>
</feature>
<feature type="region of interest" description="Disordered" evidence="1">
    <location>
        <begin position="402"/>
        <end position="549"/>
    </location>
</feature>
<feature type="compositionally biased region" description="Low complexity" evidence="1">
    <location>
        <begin position="561"/>
        <end position="572"/>
    </location>
</feature>
<keyword evidence="2" id="KW-0472">Membrane</keyword>
<reference evidence="3 4" key="2">
    <citation type="journal article" date="2012" name="Open Biol.">
        <title>Characteristics of nucleosomes and linker DNA regions on the genome of the basidiomycete Mixia osmundae revealed by mono- and dinucleosome mapping.</title>
        <authorList>
            <person name="Nishida H."/>
            <person name="Kondo S."/>
            <person name="Matsumoto T."/>
            <person name="Suzuki Y."/>
            <person name="Yoshikawa H."/>
            <person name="Taylor T.D."/>
            <person name="Sugiyama J."/>
        </authorList>
    </citation>
    <scope>NUCLEOTIDE SEQUENCE [LARGE SCALE GENOMIC DNA]</scope>
    <source>
        <strain evidence="4">CBS 9802 / IAM 14324 / JCM 22182 / KY 12970</strain>
    </source>
</reference>
<feature type="compositionally biased region" description="Acidic residues" evidence="1">
    <location>
        <begin position="793"/>
        <end position="806"/>
    </location>
</feature>
<feature type="compositionally biased region" description="Low complexity" evidence="1">
    <location>
        <begin position="260"/>
        <end position="273"/>
    </location>
</feature>
<accession>G7E7B7</accession>
<evidence type="ECO:0000256" key="2">
    <source>
        <dbReference type="SAM" id="Phobius"/>
    </source>
</evidence>
<feature type="compositionally biased region" description="Low complexity" evidence="1">
    <location>
        <begin position="868"/>
        <end position="879"/>
    </location>
</feature>
<dbReference type="InParanoid" id="G7E7B7"/>
<feature type="compositionally biased region" description="Polar residues" evidence="1">
    <location>
        <begin position="402"/>
        <end position="433"/>
    </location>
</feature>
<feature type="compositionally biased region" description="Polar residues" evidence="1">
    <location>
        <begin position="658"/>
        <end position="675"/>
    </location>
</feature>
<feature type="compositionally biased region" description="Polar residues" evidence="1">
    <location>
        <begin position="250"/>
        <end position="259"/>
    </location>
</feature>
<dbReference type="STRING" id="764103.G7E7B7"/>
<feature type="region of interest" description="Disordered" evidence="1">
    <location>
        <begin position="1"/>
        <end position="57"/>
    </location>
</feature>
<dbReference type="HOGENOM" id="CLU_293388_0_0_1"/>
<feature type="compositionally biased region" description="Low complexity" evidence="1">
    <location>
        <begin position="468"/>
        <end position="497"/>
    </location>
</feature>
<feature type="compositionally biased region" description="Low complexity" evidence="1">
    <location>
        <begin position="766"/>
        <end position="783"/>
    </location>
</feature>
<proteinExistence type="predicted"/>
<feature type="region of interest" description="Disordered" evidence="1">
    <location>
        <begin position="127"/>
        <end position="288"/>
    </location>
</feature>
<feature type="compositionally biased region" description="Polar residues" evidence="1">
    <location>
        <begin position="441"/>
        <end position="466"/>
    </location>
</feature>
<feature type="region of interest" description="Disordered" evidence="1">
    <location>
        <begin position="717"/>
        <end position="959"/>
    </location>
</feature>
<protein>
    <submittedName>
        <fullName evidence="3">Uncharacterized protein</fullName>
    </submittedName>
</protein>
<feature type="compositionally biased region" description="Low complexity" evidence="1">
    <location>
        <begin position="911"/>
        <end position="924"/>
    </location>
</feature>
<feature type="region of interest" description="Disordered" evidence="1">
    <location>
        <begin position="561"/>
        <end position="584"/>
    </location>
</feature>
<evidence type="ECO:0000313" key="3">
    <source>
        <dbReference type="EMBL" id="GAA98727.1"/>
    </source>
</evidence>
<feature type="compositionally biased region" description="Polar residues" evidence="1">
    <location>
        <begin position="344"/>
        <end position="353"/>
    </location>
</feature>
<feature type="region of interest" description="Disordered" evidence="1">
    <location>
        <begin position="300"/>
        <end position="353"/>
    </location>
</feature>
<feature type="compositionally biased region" description="Low complexity" evidence="1">
    <location>
        <begin position="313"/>
        <end position="333"/>
    </location>
</feature>
<reference evidence="3 4" key="1">
    <citation type="journal article" date="2011" name="J. Gen. Appl. Microbiol.">
        <title>Draft genome sequencing of the enigmatic basidiomycete Mixia osmundae.</title>
        <authorList>
            <person name="Nishida H."/>
            <person name="Nagatsuka Y."/>
            <person name="Sugiyama J."/>
        </authorList>
    </citation>
    <scope>NUCLEOTIDE SEQUENCE [LARGE SCALE GENOMIC DNA]</scope>
    <source>
        <strain evidence="4">CBS 9802 / IAM 14324 / JCM 22182 / KY 12970</strain>
    </source>
</reference>
<feature type="region of interest" description="Disordered" evidence="1">
    <location>
        <begin position="612"/>
        <end position="686"/>
    </location>
</feature>
<feature type="transmembrane region" description="Helical" evidence="2">
    <location>
        <begin position="995"/>
        <end position="1017"/>
    </location>
</feature>
<comment type="caution">
    <text evidence="3">The sequence shown here is derived from an EMBL/GenBank/DDBJ whole genome shotgun (WGS) entry which is preliminary data.</text>
</comment>
<feature type="compositionally biased region" description="Polar residues" evidence="1">
    <location>
        <begin position="624"/>
        <end position="641"/>
    </location>
</feature>
<evidence type="ECO:0000256" key="1">
    <source>
        <dbReference type="SAM" id="MobiDB-lite"/>
    </source>
</evidence>
<keyword evidence="4" id="KW-1185">Reference proteome</keyword>
<keyword evidence="2" id="KW-1133">Transmembrane helix</keyword>
<gene>
    <name evidence="3" type="primary">Mo05415</name>
    <name evidence="3" type="ORF">E5Q_05415</name>
</gene>
<feature type="compositionally biased region" description="Basic and acidic residues" evidence="1">
    <location>
        <begin position="642"/>
        <end position="652"/>
    </location>
</feature>
<keyword evidence="2" id="KW-0812">Transmembrane</keyword>
<evidence type="ECO:0000313" key="4">
    <source>
        <dbReference type="Proteomes" id="UP000009131"/>
    </source>
</evidence>
<sequence length="1036" mass="106384">MSSVGLHGSPTPDHRSTDDQGWLDWAKGKLSGAKKSKPAHRKSPAKPRPKSVKASHKIKQFPTSTIYWEPTPGDGQYSQFVKTHTYDPRVVEPKPAKVWWTARPGDGAYKPAPVPVKHSLSKMAALPAASHSPLTQHQVSKAAQHTFSAKKATTSPEPPRKSSASKAASVATKSLDMHHSASSASRHATSPPHVASQASITLRSDGRPRISTISHQVSKSLPSGGLATRATGPSVSSRTSAQPARPVCSVNCTPSHTATSYSALSNAKSKASAQTSVRPALSGPPEAVRQTHHPLTIHDSASSARFGPAGQLQAQSHTHSSSAATSGASVSRSETIPKHKNEAASASSRPASQLTIHPSALQDSSISLRTGHPPIASAGSAIASGATNASATRASSLITSVTGSQGLRSSQTARRSDMSSADSQTNIVQTSAQGGARSAAHDSSSGLNRSGSGQSHATTTTFSRDMQSLPGASGPSSDASAGALPSEPSGSNSRSNSTIGLISISTMSQGGLSEATVTRPSGGSHERHVSTRMTVPMPSPSGPEPAKQSSLAVKYTWAFSSGSSPTSTATPTEGREHGGLSPSIVSFSRSDISLATSRTSDAVLFTMLSSMIDGSDRPDIAGSTPATTSMGLPTQASPASDSKSDGASKTDVDPTPDGDTSPTSEALTASSTLGSISDVPKETPADDIDRAIEPTDLLSSESLQPTGILASDSAGITPASIVDSDSPTETSVIAGDDVPAATLDASPQPEATPSDVPGDETDSDTNTDPTDADVPADPAQAPDMSIAPHSEPEETPTDDAEPEDASGDPVSSPDPPEDTPEAPTAPTDDAGPEDAPGDPVSPPPDSPEDTPEAPTAPVDEDGPEAVDPSDTASPDAAPSPDDEDTDLPANDMPDTESRDADDVPAVDDAEAGAADDSLDSLDGLDIADVDDPFPDGGVFYEDADNADAPDLLRRTVPGPPDPSRYLSVRQPAAKNPKALFIDGSREWPGQIGLDVPILAAMLMLLLTLGVIPIVHTIRLRRGTRRRIDSHAHLMSR</sequence>
<dbReference type="Proteomes" id="UP000009131">
    <property type="component" value="Unassembled WGS sequence"/>
</dbReference>
<dbReference type="EMBL" id="BABT02000163">
    <property type="protein sequence ID" value="GAA98727.1"/>
    <property type="molecule type" value="Genomic_DNA"/>
</dbReference>
<dbReference type="AlphaFoldDB" id="G7E7B7"/>
<name>G7E7B7_MIXOS</name>
<feature type="compositionally biased region" description="Basic residues" evidence="1">
    <location>
        <begin position="32"/>
        <end position="57"/>
    </location>
</feature>